<evidence type="ECO:0000313" key="12">
    <source>
        <dbReference type="Proteomes" id="UP000596329"/>
    </source>
</evidence>
<dbReference type="Pfam" id="PF22744">
    <property type="entry name" value="Toast-rack_PspC-Cterm"/>
    <property type="match status" value="1"/>
</dbReference>
<comment type="subcellular location">
    <subcellularLocation>
        <location evidence="1">Cell membrane</location>
        <topology evidence="1">Single-pass membrane protein</topology>
    </subcellularLocation>
</comment>
<evidence type="ECO:0000256" key="6">
    <source>
        <dbReference type="SAM" id="MobiDB-lite"/>
    </source>
</evidence>
<gene>
    <name evidence="11" type="ORF">H0H26_10030</name>
</gene>
<proteinExistence type="predicted"/>
<dbReference type="Proteomes" id="UP000596329">
    <property type="component" value="Chromosome"/>
</dbReference>
<dbReference type="PANTHER" id="PTHR33885">
    <property type="entry name" value="PHAGE SHOCK PROTEIN C"/>
    <property type="match status" value="1"/>
</dbReference>
<dbReference type="GO" id="GO:0005886">
    <property type="term" value="C:plasma membrane"/>
    <property type="evidence" value="ECO:0007669"/>
    <property type="project" value="UniProtKB-SubCell"/>
</dbReference>
<dbReference type="RefSeq" id="WP_203095669.1">
    <property type="nucleotide sequence ID" value="NZ_CP059075.1"/>
</dbReference>
<accession>A0A7U2NDW5</accession>
<dbReference type="EMBL" id="CP059075">
    <property type="protein sequence ID" value="QRE03233.1"/>
    <property type="molecule type" value="Genomic_DNA"/>
</dbReference>
<feature type="domain" description="PspC-related ToastRack" evidence="10">
    <location>
        <begin position="403"/>
        <end position="536"/>
    </location>
</feature>
<feature type="domain" description="PspC-related transmembrane region" evidence="9">
    <location>
        <begin position="218"/>
        <end position="359"/>
    </location>
</feature>
<dbReference type="PANTHER" id="PTHR33885:SF3">
    <property type="entry name" value="PHAGE SHOCK PROTEIN C"/>
    <property type="match status" value="1"/>
</dbReference>
<feature type="transmembrane region" description="Helical" evidence="7">
    <location>
        <begin position="295"/>
        <end position="324"/>
    </location>
</feature>
<evidence type="ECO:0000259" key="8">
    <source>
        <dbReference type="Pfam" id="PF04024"/>
    </source>
</evidence>
<evidence type="ECO:0000256" key="5">
    <source>
        <dbReference type="ARBA" id="ARBA00023136"/>
    </source>
</evidence>
<dbReference type="Pfam" id="PF04024">
    <property type="entry name" value="PspC"/>
    <property type="match status" value="1"/>
</dbReference>
<evidence type="ECO:0000256" key="2">
    <source>
        <dbReference type="ARBA" id="ARBA00022475"/>
    </source>
</evidence>
<feature type="transmembrane region" description="Helical" evidence="7">
    <location>
        <begin position="336"/>
        <end position="354"/>
    </location>
</feature>
<dbReference type="Pfam" id="PF22571">
    <property type="entry name" value="LiaI-LiaF-TM_PspC"/>
    <property type="match status" value="1"/>
</dbReference>
<protein>
    <submittedName>
        <fullName evidence="11">PspC domain-containing protein</fullName>
    </submittedName>
</protein>
<feature type="transmembrane region" description="Helical" evidence="7">
    <location>
        <begin position="112"/>
        <end position="128"/>
    </location>
</feature>
<dbReference type="InterPro" id="IPR052027">
    <property type="entry name" value="PspC"/>
</dbReference>
<dbReference type="InterPro" id="IPR054321">
    <property type="entry name" value="PspC-rel_TM"/>
</dbReference>
<evidence type="ECO:0000256" key="3">
    <source>
        <dbReference type="ARBA" id="ARBA00022692"/>
    </source>
</evidence>
<evidence type="ECO:0000256" key="4">
    <source>
        <dbReference type="ARBA" id="ARBA00022989"/>
    </source>
</evidence>
<feature type="compositionally biased region" description="Acidic residues" evidence="6">
    <location>
        <begin position="538"/>
        <end position="549"/>
    </location>
</feature>
<evidence type="ECO:0000259" key="9">
    <source>
        <dbReference type="Pfam" id="PF22571"/>
    </source>
</evidence>
<feature type="transmembrane region" description="Helical" evidence="7">
    <location>
        <begin position="134"/>
        <end position="157"/>
    </location>
</feature>
<sequence>MNKTVNMNLGGFFFHIDEDAYQKLNRYFDAIKKSLSSDGREEIMNDIESRVSELFSEKLTGAKQVISLKEVDDVIAVMGQPEDYKIEDEAPRQPNYNYASSGSRKLYRDKENGIIGGVLAGLGYYFGIDKVWLRLIMLVLLLSFGTGFLLYIILWIVMPEAVTTTEKLEMQGEPINISNIEKKVKEEFENLSEKFKNADVNFKDGMDTVSEKVKIFSNDFSDKMKSNSSRVGSNLGDVIISILGIFAKFLGAFIVMVASISLLGFFVASIVMLFSSTMPDSFALNYISTPIGLEIPLWIQGILFLLVFGIPFFFLLILGLKLLVTNLKSIGSIAKYSLLSLWIIALAILIVLGIKEATQLAFDGKVVQKQSINISPTDTLFVKFKNNDFYSKDVDNHDDFRLMQDEHGKEIVYSNNVSIEIMPTDEKLPYLQIEKLANGKTPDEAQKRAEKIIYNLKIEGNKLILDNYLLHNVKNRFRDQRVALFLYLPKGTYLKPDSSLRRYEETNGDYFSWNPESKNDVYKVEDNKVKCTNCPANENEESDYEQDDDTNIRTPNVTINEDGISIKNDTTISSAKDFKELKINKDGIIIKTK</sequence>
<evidence type="ECO:0000313" key="11">
    <source>
        <dbReference type="EMBL" id="QRE03233.1"/>
    </source>
</evidence>
<keyword evidence="4 7" id="KW-1133">Transmembrane helix</keyword>
<keyword evidence="2" id="KW-1003">Cell membrane</keyword>
<keyword evidence="5 7" id="KW-0472">Membrane</keyword>
<feature type="region of interest" description="Disordered" evidence="6">
    <location>
        <begin position="535"/>
        <end position="554"/>
    </location>
</feature>
<name>A0A7U2NDW5_FLAPS</name>
<dbReference type="AlphaFoldDB" id="A0A7U2NDW5"/>
<keyword evidence="3 7" id="KW-0812">Transmembrane</keyword>
<evidence type="ECO:0000256" key="1">
    <source>
        <dbReference type="ARBA" id="ARBA00004162"/>
    </source>
</evidence>
<evidence type="ECO:0000259" key="10">
    <source>
        <dbReference type="Pfam" id="PF22744"/>
    </source>
</evidence>
<feature type="transmembrane region" description="Helical" evidence="7">
    <location>
        <begin position="249"/>
        <end position="275"/>
    </location>
</feature>
<dbReference type="InterPro" id="IPR007168">
    <property type="entry name" value="Phageshock_PspC_N"/>
</dbReference>
<evidence type="ECO:0000256" key="7">
    <source>
        <dbReference type="SAM" id="Phobius"/>
    </source>
</evidence>
<organism evidence="11 12">
    <name type="scientific">Flavobacterium psychrophilum</name>
    <dbReference type="NCBI Taxonomy" id="96345"/>
    <lineage>
        <taxon>Bacteria</taxon>
        <taxon>Pseudomonadati</taxon>
        <taxon>Bacteroidota</taxon>
        <taxon>Flavobacteriia</taxon>
        <taxon>Flavobacteriales</taxon>
        <taxon>Flavobacteriaceae</taxon>
        <taxon>Flavobacterium</taxon>
    </lineage>
</organism>
<reference evidence="11 12" key="1">
    <citation type="submission" date="2020-07" db="EMBL/GenBank/DDBJ databases">
        <title>Genomic characterization of Flavobacterium psychrophilum strains.</title>
        <authorList>
            <person name="Castillo D."/>
            <person name="Jorgensen J."/>
            <person name="Middelboe M."/>
        </authorList>
    </citation>
    <scope>NUCLEOTIDE SEQUENCE [LARGE SCALE GENOMIC DNA]</scope>
    <source>
        <strain evidence="11 12">FPS-R7</strain>
    </source>
</reference>
<dbReference type="InterPro" id="IPR054319">
    <property type="entry name" value="PspC-rel_ToastRack"/>
</dbReference>
<feature type="domain" description="Phage shock protein PspC N-terminal" evidence="8">
    <location>
        <begin position="104"/>
        <end position="161"/>
    </location>
</feature>